<dbReference type="Gene3D" id="2.60.40.1930">
    <property type="match status" value="1"/>
</dbReference>
<feature type="domain" description="Alpha-2-macroglobulin" evidence="3">
    <location>
        <begin position="1245"/>
        <end position="1335"/>
    </location>
</feature>
<feature type="chain" id="PRO_5024368885" evidence="2">
    <location>
        <begin position="24"/>
        <end position="2019"/>
    </location>
</feature>
<dbReference type="Pfam" id="PF00207">
    <property type="entry name" value="A2M"/>
    <property type="match status" value="1"/>
</dbReference>
<dbReference type="EMBL" id="VCEJ01000005">
    <property type="protein sequence ID" value="TLU98760.1"/>
    <property type="molecule type" value="Genomic_DNA"/>
</dbReference>
<keyword evidence="2" id="KW-0732">Signal</keyword>
<dbReference type="Gene3D" id="2.60.40.10">
    <property type="entry name" value="Immunoglobulins"/>
    <property type="match status" value="1"/>
</dbReference>
<dbReference type="SMART" id="SM01360">
    <property type="entry name" value="A2M"/>
    <property type="match status" value="1"/>
</dbReference>
<sequence length="2019" mass="230110">MKTKSLFLFLTLFLFFISMKTNAQLAPKTYSPQWKIVEEAMQKGLPKSALEEVNKIYKQAKAEKQDAQVIKAVTHMIGLNAENQENFEQKSIDELKKEISETQGAVKAILTSFLAKKYLSYYYQHRWQLYERTAVEGAKSEDITTWSTGEFHKKITQLYLESLQPEADLKKTLLAPFDEIIQKGNVRKLRPTLYDLLAQEALQYFSSDERNIKKPTYAFEISTASAFDPAADFAHRKFESKDSTELEYFALTLYQKLVAFHLEDPKPDALIDIDLQRLQYVRQKSVHPDKEQLYYMAVNHIAQQYESIPAAAQAWCMVAAWHNDRGNGYEPFGDTTARFERVKAAEICDKIIRENPNSEGGINAHNLLNTIREKSISFQTENVNVPEKPFLALFNYRNIDRVFLRIVPATDEVKKKMERQGEGLWNDLVAAKPIRSWQQVLPDTKDHQEHLVEIKIDALPIGEYILIASSGADFTNPKALLGARLVIVSNISYVRNGQDMFVLNRDNGQPIPSATVKISQMAFDYNLRINKKLKSDQYITDLNGHIKTAREDTIKNYWTEQVEITTAKDKLALPAANRTYYREEADVEEYKTFLFTDRSIYRPGQTVFFKGIVCDSTATSSSSTDSISVVLTNANGEEVEKKEFRTNEYGSFSGSFQLPKNALNGTFKIVTDDLDEISFQVEEYKRPKFEVSFDTLKVAYKVNDIIRITGVSRAYAGNAIDGAKVSYRVTRVPRYIYRWRSKSWLPPVSPLEIAHGETTTDVTGKFLITFEALPDLKIDKKQDPVFDYDVKVDITDSNGETRSEYTKISVSYKSILLRADIPDKIFADSLKSLSIRTENINGEFLPAEVKVIISSLTPETRLIRERYWARPDQFVISKADYIQDFPHDEYNDETDPTNWVVKNVVLEKSQMLQNDKDFALSEANLPAGFYRIEVVTQDQSGEEIKEVKYTELIKSKSDKSAQPVYLSTTASKPIEPGETASIQIGSSADHLFLISKTGQKAKQTSPFSFSQLNNQVQTFRHTATEEDRGGYVVSYLFVKHNRIYEHQETIHVPWTNKELRIEYLTFRDKTLPGSKEQWKVKISGYKKEKIAAEMLASMYDASLDQFVLHHWQKPNLHLSSLPEQNWDSYRNFKEEAAYIRYVNNGVYRSNDKIYDRLLLDDFYEIKSAVIADKTGRNRRIQKAIVGANTKMNQAAPEEEMSMAIGGNASALAEVVTVGYGVQKTPASSKNPTAADIAPRKNFNETAFFLPELRTNEDGEIEFSFTLPEALTRWKFQALVHTKDLAFGYSSKEIITRKELMVQPNAPRFLREGDQINFPVKVANISDQALTGTVSLQLFDTETNQPVDVQFKNQTGSQPFSIQAGQNTNVSFSLEVPKGFTKTLTWRAVAKAGNLSDGEENILPVLSNRMLVTESLTLNVRGAAAKDFRFEKLLSSGNSKTLTHQKLTVEYTSNPAWYAVQALPYLMEYPYECAEQTWNRYYANALAAQIVSTSPRIAKVFETWKNADTTALMSNLEKNQELKSVLLEETPWVLQAKSESGQKRNIALLFDLVKMKSELTGNLEKLLQMQSENGSFPWFKGGYEDRYITQYIVTGIGHLAKTGFFLAKENRNIEPILDKALSYLDKKIKEDYDNLIKYKSDLKQYAPGPVQVQYLYLRSFFADKPVASASQKAYQYFRERAGVTWVTQSKYLQGMIALTLNRGREKVTAKAILKSLRETAVVNEEMGMYWKSNQRGWWWYEAPIERQALLIEAFQEIENDTKTVDALKTWLLKNKQTNAWESTKATAEACYALLMQGSNWLTEDKTALIHLGETTIQSDANSPEAGTGYFKKSFESDQISVSMGNVHIETKSETQTSAPSWGAVYWQYFEDLDKIIFAETPLKLSKKLFIERNTDKGPTLTAINEGDKLHIGDKITVRIELRADRDMEYVHMKDMRASGLEPVNVLSSYKWQGGLGYYETTKDASTNFFFSAIRKGTYVFEYPLFVAHEGDFSNGVTSIQCMYAPEFTAHSEGVRVRVGK</sequence>
<accession>A0A5R9KRC2</accession>
<evidence type="ECO:0000256" key="1">
    <source>
        <dbReference type="ARBA" id="ARBA00010556"/>
    </source>
</evidence>
<dbReference type="GO" id="GO:0004866">
    <property type="term" value="F:endopeptidase inhibitor activity"/>
    <property type="evidence" value="ECO:0007669"/>
    <property type="project" value="InterPro"/>
</dbReference>
<reference evidence="4 5" key="1">
    <citation type="submission" date="2019-05" db="EMBL/GenBank/DDBJ databases">
        <authorList>
            <person name="Qu J.-H."/>
        </authorList>
    </citation>
    <scope>NUCLEOTIDE SEQUENCE [LARGE SCALE GENOMIC DNA]</scope>
    <source>
        <strain evidence="4 5">T17</strain>
    </source>
</reference>
<dbReference type="InterPro" id="IPR001599">
    <property type="entry name" value="Macroglobln_a2"/>
</dbReference>
<dbReference type="Gene3D" id="1.50.10.20">
    <property type="match status" value="1"/>
</dbReference>
<dbReference type="OrthoDB" id="9767116at2"/>
<dbReference type="Gene3D" id="2.20.130.20">
    <property type="match status" value="1"/>
</dbReference>
<protein>
    <submittedName>
        <fullName evidence="4">Alpha-2-macroglobulin</fullName>
    </submittedName>
</protein>
<dbReference type="InterPro" id="IPR051802">
    <property type="entry name" value="YfhM-like"/>
</dbReference>
<dbReference type="InterPro" id="IPR008930">
    <property type="entry name" value="Terpenoid_cyclase/PrenylTrfase"/>
</dbReference>
<comment type="caution">
    <text evidence="4">The sequence shown here is derived from an EMBL/GenBank/DDBJ whole genome shotgun (WGS) entry which is preliminary data.</text>
</comment>
<dbReference type="PANTHER" id="PTHR40094">
    <property type="entry name" value="ALPHA-2-MACROGLOBULIN HOMOLOG"/>
    <property type="match status" value="1"/>
</dbReference>
<gene>
    <name evidence="4" type="ORF">FEN17_19355</name>
</gene>
<dbReference type="InterPro" id="IPR013783">
    <property type="entry name" value="Ig-like_fold"/>
</dbReference>
<name>A0A5R9KRC2_9BACT</name>
<evidence type="ECO:0000313" key="4">
    <source>
        <dbReference type="EMBL" id="TLU98760.1"/>
    </source>
</evidence>
<evidence type="ECO:0000259" key="3">
    <source>
        <dbReference type="SMART" id="SM01360"/>
    </source>
</evidence>
<organism evidence="4 5">
    <name type="scientific">Dyadobacter luticola</name>
    <dbReference type="NCBI Taxonomy" id="1979387"/>
    <lineage>
        <taxon>Bacteria</taxon>
        <taxon>Pseudomonadati</taxon>
        <taxon>Bacteroidota</taxon>
        <taxon>Cytophagia</taxon>
        <taxon>Cytophagales</taxon>
        <taxon>Spirosomataceae</taxon>
        <taxon>Dyadobacter</taxon>
    </lineage>
</organism>
<dbReference type="Pfam" id="PF17973">
    <property type="entry name" value="bMG10"/>
    <property type="match status" value="1"/>
</dbReference>
<dbReference type="PANTHER" id="PTHR40094:SF1">
    <property type="entry name" value="UBIQUITIN DOMAIN-CONTAINING PROTEIN"/>
    <property type="match status" value="1"/>
</dbReference>
<dbReference type="Pfam" id="PF01835">
    <property type="entry name" value="MG2"/>
    <property type="match status" value="1"/>
</dbReference>
<proteinExistence type="inferred from homology"/>
<keyword evidence="5" id="KW-1185">Reference proteome</keyword>
<evidence type="ECO:0000256" key="2">
    <source>
        <dbReference type="SAM" id="SignalP"/>
    </source>
</evidence>
<dbReference type="InterPro" id="IPR002890">
    <property type="entry name" value="MG2"/>
</dbReference>
<feature type="signal peptide" evidence="2">
    <location>
        <begin position="1"/>
        <end position="23"/>
    </location>
</feature>
<comment type="similarity">
    <text evidence="1">Belongs to the protease inhibitor I39 (alpha-2-macroglobulin) family. Bacterial alpha-2-macroglobulin subfamily.</text>
</comment>
<dbReference type="InterPro" id="IPR041246">
    <property type="entry name" value="Bact_MG10"/>
</dbReference>
<dbReference type="SUPFAM" id="SSF48239">
    <property type="entry name" value="Terpenoid cyclases/Protein prenyltransferases"/>
    <property type="match status" value="1"/>
</dbReference>
<evidence type="ECO:0000313" key="5">
    <source>
        <dbReference type="Proteomes" id="UP000306402"/>
    </source>
</evidence>
<dbReference type="Proteomes" id="UP000306402">
    <property type="component" value="Unassembled WGS sequence"/>
</dbReference>